<accession>A0ACC2UKH7</accession>
<name>A0ACC2UKH7_9FUNG</name>
<reference evidence="1" key="1">
    <citation type="submission" date="2022-04" db="EMBL/GenBank/DDBJ databases">
        <title>Genome of the entomopathogenic fungus Entomophthora muscae.</title>
        <authorList>
            <person name="Elya C."/>
            <person name="Lovett B.R."/>
            <person name="Lee E."/>
            <person name="Macias A.M."/>
            <person name="Hajek A.E."/>
            <person name="De Bivort B.L."/>
            <person name="Kasson M.T."/>
            <person name="De Fine Licht H.H."/>
            <person name="Stajich J.E."/>
        </authorList>
    </citation>
    <scope>NUCLEOTIDE SEQUENCE</scope>
    <source>
        <strain evidence="1">Berkeley</strain>
    </source>
</reference>
<dbReference type="Proteomes" id="UP001165960">
    <property type="component" value="Unassembled WGS sequence"/>
</dbReference>
<dbReference type="EMBL" id="QTSX02000228">
    <property type="protein sequence ID" value="KAJ9087594.1"/>
    <property type="molecule type" value="Genomic_DNA"/>
</dbReference>
<sequence length="160" mass="17125">MVLVDTSAAGKFMDLALAQSLGLSLLPPQSLIAASKVPVLSYSLTNPLSYCTGSHVFVSKFSAVENLLYPVIVGVGWWRHHLVKIDCLTNKLHFLLDGSPGSFPLLPLGWEPPESCLSLAATLVSPPEPFALLAILALFKDAFDADLSCPVFSPHTHATI</sequence>
<proteinExistence type="predicted"/>
<comment type="caution">
    <text evidence="1">The sequence shown here is derived from an EMBL/GenBank/DDBJ whole genome shotgun (WGS) entry which is preliminary data.</text>
</comment>
<gene>
    <name evidence="1" type="ORF">DSO57_1031570</name>
</gene>
<organism evidence="1 2">
    <name type="scientific">Entomophthora muscae</name>
    <dbReference type="NCBI Taxonomy" id="34485"/>
    <lineage>
        <taxon>Eukaryota</taxon>
        <taxon>Fungi</taxon>
        <taxon>Fungi incertae sedis</taxon>
        <taxon>Zoopagomycota</taxon>
        <taxon>Entomophthoromycotina</taxon>
        <taxon>Entomophthoromycetes</taxon>
        <taxon>Entomophthorales</taxon>
        <taxon>Entomophthoraceae</taxon>
        <taxon>Entomophthora</taxon>
    </lineage>
</organism>
<keyword evidence="2" id="KW-1185">Reference proteome</keyword>
<evidence type="ECO:0000313" key="1">
    <source>
        <dbReference type="EMBL" id="KAJ9087594.1"/>
    </source>
</evidence>
<protein>
    <submittedName>
        <fullName evidence="1">Uncharacterized protein</fullName>
    </submittedName>
</protein>
<evidence type="ECO:0000313" key="2">
    <source>
        <dbReference type="Proteomes" id="UP001165960"/>
    </source>
</evidence>